<sequence length="368" mass="41890">MIPEPGDAARAVPVPETFHVQTDDELTEAKIKQMEADDQAIQTIILGLPEDIYAAIDSCETAQEIWLRVQQMMKGSDIEIQEKKAKFNEWKRFTSNDGESNECYYHRFSKLMNDFKRNKHFLEKITQLLIAQKEEVGIQLQAEEFDLMVTAANLDEIEDVNANCISMANLQQALTSGTQTNKALVYDSDGSVENDMFVISEASSVEQGGGTVEQHPATVEETHDESLAKYKALEWEIEHLVRAVVSQDIMSVVQNYSVVDTSNIQTELEHTKERFKNCIIKRRIRVDITTKTRRPQPKSNTKNDRGPLCEPTIKRFSNSTFSLGMLSKYVSKHMTRNLKLLINFVWKFLGTVRFGNDHVAAIMGFDDL</sequence>
<evidence type="ECO:0000313" key="1">
    <source>
        <dbReference type="EMBL" id="GEU41931.1"/>
    </source>
</evidence>
<comment type="caution">
    <text evidence="1">The sequence shown here is derived from an EMBL/GenBank/DDBJ whole genome shotgun (WGS) entry which is preliminary data.</text>
</comment>
<reference evidence="1" key="1">
    <citation type="journal article" date="2019" name="Sci. Rep.">
        <title>Draft genome of Tanacetum cinerariifolium, the natural source of mosquito coil.</title>
        <authorList>
            <person name="Yamashiro T."/>
            <person name="Shiraishi A."/>
            <person name="Satake H."/>
            <person name="Nakayama K."/>
        </authorList>
    </citation>
    <scope>NUCLEOTIDE SEQUENCE</scope>
</reference>
<dbReference type="AlphaFoldDB" id="A0A6L2JXT8"/>
<dbReference type="EMBL" id="BKCJ010001503">
    <property type="protein sequence ID" value="GEU41931.1"/>
    <property type="molecule type" value="Genomic_DNA"/>
</dbReference>
<organism evidence="1">
    <name type="scientific">Tanacetum cinerariifolium</name>
    <name type="common">Dalmatian daisy</name>
    <name type="synonym">Chrysanthemum cinerariifolium</name>
    <dbReference type="NCBI Taxonomy" id="118510"/>
    <lineage>
        <taxon>Eukaryota</taxon>
        <taxon>Viridiplantae</taxon>
        <taxon>Streptophyta</taxon>
        <taxon>Embryophyta</taxon>
        <taxon>Tracheophyta</taxon>
        <taxon>Spermatophyta</taxon>
        <taxon>Magnoliopsida</taxon>
        <taxon>eudicotyledons</taxon>
        <taxon>Gunneridae</taxon>
        <taxon>Pentapetalae</taxon>
        <taxon>asterids</taxon>
        <taxon>campanulids</taxon>
        <taxon>Asterales</taxon>
        <taxon>Asteraceae</taxon>
        <taxon>Asteroideae</taxon>
        <taxon>Anthemideae</taxon>
        <taxon>Anthemidinae</taxon>
        <taxon>Tanacetum</taxon>
    </lineage>
</organism>
<dbReference type="Pfam" id="PF14223">
    <property type="entry name" value="Retrotran_gag_2"/>
    <property type="match status" value="1"/>
</dbReference>
<proteinExistence type="predicted"/>
<protein>
    <submittedName>
        <fullName evidence="1">Integrase, catalytic region, zinc finger, CCHC-type, peptidase aspartic, catalytic</fullName>
    </submittedName>
</protein>
<gene>
    <name evidence="1" type="ORF">Tci_013909</name>
</gene>
<name>A0A6L2JXT8_TANCI</name>
<accession>A0A6L2JXT8</accession>